<organism evidence="2 3">
    <name type="scientific">Lysobacter spongiicola DSM 21749</name>
    <dbReference type="NCBI Taxonomy" id="1122188"/>
    <lineage>
        <taxon>Bacteria</taxon>
        <taxon>Pseudomonadati</taxon>
        <taxon>Pseudomonadota</taxon>
        <taxon>Gammaproteobacteria</taxon>
        <taxon>Lysobacterales</taxon>
        <taxon>Lysobacteraceae</taxon>
        <taxon>Novilysobacter</taxon>
    </lineage>
</organism>
<dbReference type="InterPro" id="IPR046256">
    <property type="entry name" value="DUF6289"/>
</dbReference>
<keyword evidence="3" id="KW-1185">Reference proteome</keyword>
<sequence length="75" mass="8218">MKQRFRSVRFLALGCLMALGGWAMNSSAEVNAIPSSSVVYYDDSGNVVGVRMWGCGDPGWGETTTRSRYYPGCIM</sequence>
<keyword evidence="1" id="KW-0732">Signal</keyword>
<gene>
    <name evidence="2" type="ORF">SAMN02745674_01314</name>
</gene>
<accession>A0A1T4PQ91</accession>
<dbReference type="Proteomes" id="UP000190061">
    <property type="component" value="Unassembled WGS sequence"/>
</dbReference>
<feature type="chain" id="PRO_5013227700" description="YD repeat-containing protein" evidence="1">
    <location>
        <begin position="29"/>
        <end position="75"/>
    </location>
</feature>
<dbReference type="EMBL" id="FUXP01000003">
    <property type="protein sequence ID" value="SJZ93397.1"/>
    <property type="molecule type" value="Genomic_DNA"/>
</dbReference>
<proteinExistence type="predicted"/>
<name>A0A1T4PQ91_9GAMM</name>
<evidence type="ECO:0000313" key="2">
    <source>
        <dbReference type="EMBL" id="SJZ93397.1"/>
    </source>
</evidence>
<feature type="signal peptide" evidence="1">
    <location>
        <begin position="1"/>
        <end position="28"/>
    </location>
</feature>
<protein>
    <recommendedName>
        <fullName evidence="4">YD repeat-containing protein</fullName>
    </recommendedName>
</protein>
<evidence type="ECO:0000313" key="3">
    <source>
        <dbReference type="Proteomes" id="UP000190061"/>
    </source>
</evidence>
<evidence type="ECO:0000256" key="1">
    <source>
        <dbReference type="SAM" id="SignalP"/>
    </source>
</evidence>
<evidence type="ECO:0008006" key="4">
    <source>
        <dbReference type="Google" id="ProtNLM"/>
    </source>
</evidence>
<dbReference type="AlphaFoldDB" id="A0A1T4PQ91"/>
<reference evidence="2 3" key="1">
    <citation type="submission" date="2017-02" db="EMBL/GenBank/DDBJ databases">
        <authorList>
            <person name="Peterson S.W."/>
        </authorList>
    </citation>
    <scope>NUCLEOTIDE SEQUENCE [LARGE SCALE GENOMIC DNA]</scope>
    <source>
        <strain evidence="2 3">DSM 21749</strain>
    </source>
</reference>
<dbReference type="Pfam" id="PF19806">
    <property type="entry name" value="DUF6289"/>
    <property type="match status" value="1"/>
</dbReference>